<gene>
    <name evidence="1" type="ORF">A3J66_00255</name>
</gene>
<evidence type="ECO:0000313" key="2">
    <source>
        <dbReference type="Proteomes" id="UP000176282"/>
    </source>
</evidence>
<comment type="caution">
    <text evidence="1">The sequence shown here is derived from an EMBL/GenBank/DDBJ whole genome shotgun (WGS) entry which is preliminary data.</text>
</comment>
<dbReference type="STRING" id="1798680.A3J66_00255"/>
<sequence length="289" mass="32134">MDNAQLERYVAQVAEQEAARAVAFKKQDAQHGAKIRAEMTPTELEAFKTGGMEGLAAHQAAERRRNQSRTAEVEEDIIEELPADQFEEVTETDEEGIEVAPDKVAEQLQREEQEKQAEIKRILAEIHAMLEPEVATEQTEIADQARQRFVQSQRLGAPTPEEERIAAALNFRATAGQTMKEQEGLKSDAIDKFIGEAVREQVTVDGQTFYEGQEVVYTDRKDNEAILKVHIPEGLAKGSLALTGMVENKRGKMQKVNFAIDTAAVKTRIDADVESFKQRQSGRPTALAA</sequence>
<protein>
    <submittedName>
        <fullName evidence="1">Uncharacterized protein</fullName>
    </submittedName>
</protein>
<name>A0A1F6MA53_9BACT</name>
<accession>A0A1F6MA53</accession>
<reference evidence="1 2" key="1">
    <citation type="journal article" date="2016" name="Nat. Commun.">
        <title>Thousands of microbial genomes shed light on interconnected biogeochemical processes in an aquifer system.</title>
        <authorList>
            <person name="Anantharaman K."/>
            <person name="Brown C.T."/>
            <person name="Hug L.A."/>
            <person name="Sharon I."/>
            <person name="Castelle C.J."/>
            <person name="Probst A.J."/>
            <person name="Thomas B.C."/>
            <person name="Singh A."/>
            <person name="Wilkins M.J."/>
            <person name="Karaoz U."/>
            <person name="Brodie E.L."/>
            <person name="Williams K.H."/>
            <person name="Hubbard S.S."/>
            <person name="Banfield J.F."/>
        </authorList>
    </citation>
    <scope>NUCLEOTIDE SEQUENCE [LARGE SCALE GENOMIC DNA]</scope>
</reference>
<dbReference type="AlphaFoldDB" id="A0A1F6MA53"/>
<evidence type="ECO:0000313" key="1">
    <source>
        <dbReference type="EMBL" id="OGH68504.1"/>
    </source>
</evidence>
<dbReference type="EMBL" id="MFQB01000013">
    <property type="protein sequence ID" value="OGH68504.1"/>
    <property type="molecule type" value="Genomic_DNA"/>
</dbReference>
<proteinExistence type="predicted"/>
<dbReference type="Proteomes" id="UP000176282">
    <property type="component" value="Unassembled WGS sequence"/>
</dbReference>
<organism evidence="1 2">
    <name type="scientific">Candidatus Magasanikbacteria bacterium RIFCSPHIGHO2_02_FULL_47_14</name>
    <dbReference type="NCBI Taxonomy" id="1798680"/>
    <lineage>
        <taxon>Bacteria</taxon>
        <taxon>Candidatus Magasanikiibacteriota</taxon>
    </lineage>
</organism>